<reference evidence="2 3" key="1">
    <citation type="submission" date="2019-06" db="EMBL/GenBank/DDBJ databases">
        <title>Martelella lutilitoris sp. nov., isolated from a tidal mudflat.</title>
        <authorList>
            <person name="Kim Y.-J."/>
        </authorList>
    </citation>
    <scope>NUCLEOTIDE SEQUENCE [LARGE SCALE GENOMIC DNA]</scope>
    <source>
        <strain evidence="2 3">GH2-6</strain>
    </source>
</reference>
<sequence>MSGDEYTRLRMAWLDQVFSDEALSKSVATNVAFFISQHFNRKRFGDSGVLNAWPSYATLAGCVGCSEKSVQRAVSLLRSRGHIKTRHYGGGHVSLQYFAIVSSCSRRKTKDTITYGEGGHESPPLTDSDGLKASGVDTGVPQGGHERPSRVDVCVPQTSLNKSSNEISDIGARTENEQAPQTLHPADGQKAREEGSELDVQRITPAAAAVAVLSALIKGPGPLPPPPPIVRRDPRPEWLMDHQAQHGWPNVYENLGNPERWADAFDDLAFEMEPVAASEDNRLWRQWSTVYRKKGWPLPPAHGQLVHFPDCGPKGFDRFLARLKAALTEQAIGEASNVLRITSR</sequence>
<dbReference type="Proteomes" id="UP000307874">
    <property type="component" value="Unassembled WGS sequence"/>
</dbReference>
<dbReference type="Pfam" id="PF13730">
    <property type="entry name" value="HTH_36"/>
    <property type="match status" value="1"/>
</dbReference>
<dbReference type="EMBL" id="VCLB01000004">
    <property type="protein sequence ID" value="TNB48203.1"/>
    <property type="molecule type" value="Genomic_DNA"/>
</dbReference>
<organism evidence="2 3">
    <name type="scientific">Martelella lutilitoris</name>
    <dbReference type="NCBI Taxonomy" id="2583532"/>
    <lineage>
        <taxon>Bacteria</taxon>
        <taxon>Pseudomonadati</taxon>
        <taxon>Pseudomonadota</taxon>
        <taxon>Alphaproteobacteria</taxon>
        <taxon>Hyphomicrobiales</taxon>
        <taxon>Aurantimonadaceae</taxon>
        <taxon>Martelella</taxon>
    </lineage>
</organism>
<name>A0A5C4JS29_9HYPH</name>
<keyword evidence="3" id="KW-1185">Reference proteome</keyword>
<protein>
    <submittedName>
        <fullName evidence="2">Helix-turn-helix domain-containing protein</fullName>
    </submittedName>
</protein>
<feature type="compositionally biased region" description="Polar residues" evidence="1">
    <location>
        <begin position="156"/>
        <end position="165"/>
    </location>
</feature>
<dbReference type="AlphaFoldDB" id="A0A5C4JS29"/>
<dbReference type="RefSeq" id="WP_138747911.1">
    <property type="nucleotide sequence ID" value="NZ_VCLB01000004.1"/>
</dbReference>
<evidence type="ECO:0000313" key="2">
    <source>
        <dbReference type="EMBL" id="TNB48203.1"/>
    </source>
</evidence>
<accession>A0A5C4JS29</accession>
<proteinExistence type="predicted"/>
<feature type="region of interest" description="Disordered" evidence="1">
    <location>
        <begin position="112"/>
        <end position="165"/>
    </location>
</feature>
<evidence type="ECO:0000313" key="3">
    <source>
        <dbReference type="Proteomes" id="UP000307874"/>
    </source>
</evidence>
<comment type="caution">
    <text evidence="2">The sequence shown here is derived from an EMBL/GenBank/DDBJ whole genome shotgun (WGS) entry which is preliminary data.</text>
</comment>
<evidence type="ECO:0000256" key="1">
    <source>
        <dbReference type="SAM" id="MobiDB-lite"/>
    </source>
</evidence>
<gene>
    <name evidence="2" type="ORF">FF124_07650</name>
</gene>
<dbReference type="OrthoDB" id="7918603at2"/>